<proteinExistence type="predicted"/>
<comment type="caution">
    <text evidence="2">The sequence shown here is derived from an EMBL/GenBank/DDBJ whole genome shotgun (WGS) entry which is preliminary data.</text>
</comment>
<evidence type="ECO:0000313" key="2">
    <source>
        <dbReference type="EMBL" id="KKK48177.1"/>
    </source>
</evidence>
<dbReference type="EMBL" id="LAZR01069200">
    <property type="protein sequence ID" value="KKK48177.1"/>
    <property type="molecule type" value="Genomic_DNA"/>
</dbReference>
<accession>A0A0F8VV26</accession>
<evidence type="ECO:0000259" key="1">
    <source>
        <dbReference type="Pfam" id="PF09299"/>
    </source>
</evidence>
<reference evidence="2" key="1">
    <citation type="journal article" date="2015" name="Nature">
        <title>Complex archaea that bridge the gap between prokaryotes and eukaryotes.</title>
        <authorList>
            <person name="Spang A."/>
            <person name="Saw J.H."/>
            <person name="Jorgensen S.L."/>
            <person name="Zaremba-Niedzwiedzka K."/>
            <person name="Martijn J."/>
            <person name="Lind A.E."/>
            <person name="van Eijk R."/>
            <person name="Schleper C."/>
            <person name="Guy L."/>
            <person name="Ettema T.J."/>
        </authorList>
    </citation>
    <scope>NUCLEOTIDE SEQUENCE</scope>
</reference>
<feature type="domain" description="Transposase-like Mu C-terminal" evidence="1">
    <location>
        <begin position="29"/>
        <end position="80"/>
    </location>
</feature>
<dbReference type="InterPro" id="IPR015378">
    <property type="entry name" value="Transposase-like_Mu_C"/>
</dbReference>
<dbReference type="Pfam" id="PF09299">
    <property type="entry name" value="Mu-transpos_C"/>
    <property type="match status" value="1"/>
</dbReference>
<organism evidence="2">
    <name type="scientific">marine sediment metagenome</name>
    <dbReference type="NCBI Taxonomy" id="412755"/>
    <lineage>
        <taxon>unclassified sequences</taxon>
        <taxon>metagenomes</taxon>
        <taxon>ecological metagenomes</taxon>
    </lineage>
</organism>
<feature type="non-terminal residue" evidence="2">
    <location>
        <position position="1"/>
    </location>
</feature>
<name>A0A0F8VV26_9ZZZZ</name>
<protein>
    <recommendedName>
        <fullName evidence="1">Transposase-like Mu C-terminal domain-containing protein</fullName>
    </recommendedName>
</protein>
<gene>
    <name evidence="2" type="ORF">LCGC14_3147750</name>
</gene>
<dbReference type="AlphaFoldDB" id="A0A0F8VV26"/>
<dbReference type="InterPro" id="IPR009004">
    <property type="entry name" value="Transposase_Mu_C"/>
</dbReference>
<sequence length="145" mass="16500">TGQPPAYRFAAGLPADHRRVDDLAWFQALFLQRERRTVSKYGIVKLEGNQYHSDAPHGTVVEIRYDPFDLRTIWRFEDGRSVETLAPHKIRNSSSPNVAEEASNTPAKVSASAGAYFTALRERQSQLRVEADTPRYEKLKDQDQP</sequence>
<dbReference type="SUPFAM" id="SSF50610">
    <property type="entry name" value="mu transposase, C-terminal domain"/>
    <property type="match status" value="1"/>
</dbReference>